<gene>
    <name evidence="2" type="ORF">BC739_005472</name>
</gene>
<dbReference type="PANTHER" id="PTHR38030:SF2">
    <property type="entry name" value="PROTOPORPHYRINOGEN IX DEHYDROGENASE [QUINONE]"/>
    <property type="match status" value="1"/>
</dbReference>
<dbReference type="PANTHER" id="PTHR38030">
    <property type="entry name" value="PROTOPORPHYRINOGEN IX DEHYDROGENASE [MENAQUINONE]"/>
    <property type="match status" value="1"/>
</dbReference>
<dbReference type="RefSeq" id="WP_182838809.1">
    <property type="nucleotide sequence ID" value="NZ_BAAABQ010000073.1"/>
</dbReference>
<dbReference type="InterPro" id="IPR026816">
    <property type="entry name" value="Flavodoxin_dom"/>
</dbReference>
<sequence length="157" mass="17266">MKTVIVCASASHGNTKRIAEAMAQVLEAAVVDPEQIDAAELATYDLVGFGSGIFLRKFHPRLRRFAQSLPEGERGRAFVFATSGLAESRIRPFTRPLVRLLKRKGFEVDDTFSCRGFDTWLPFRLVGGINKGRPNATDLEAARTFAEGLRARIGATP</sequence>
<accession>A0ABR6BMX8</accession>
<name>A0ABR6BMX8_9PSEU</name>
<keyword evidence="3" id="KW-1185">Reference proteome</keyword>
<feature type="domain" description="Flavodoxin" evidence="1">
    <location>
        <begin position="6"/>
        <end position="85"/>
    </location>
</feature>
<organism evidence="2 3">
    <name type="scientific">Kutzneria viridogrisea</name>
    <dbReference type="NCBI Taxonomy" id="47990"/>
    <lineage>
        <taxon>Bacteria</taxon>
        <taxon>Bacillati</taxon>
        <taxon>Actinomycetota</taxon>
        <taxon>Actinomycetes</taxon>
        <taxon>Pseudonocardiales</taxon>
        <taxon>Pseudonocardiaceae</taxon>
        <taxon>Kutzneria</taxon>
    </lineage>
</organism>
<proteinExistence type="predicted"/>
<dbReference type="Gene3D" id="3.40.50.360">
    <property type="match status" value="1"/>
</dbReference>
<comment type="caution">
    <text evidence="2">The sequence shown here is derived from an EMBL/GenBank/DDBJ whole genome shotgun (WGS) entry which is preliminary data.</text>
</comment>
<evidence type="ECO:0000313" key="3">
    <source>
        <dbReference type="Proteomes" id="UP000517916"/>
    </source>
</evidence>
<dbReference type="Pfam" id="PF12724">
    <property type="entry name" value="Flavodoxin_5"/>
    <property type="match status" value="1"/>
</dbReference>
<dbReference type="EMBL" id="JACJID010000004">
    <property type="protein sequence ID" value="MBA8928255.1"/>
    <property type="molecule type" value="Genomic_DNA"/>
</dbReference>
<dbReference type="InterPro" id="IPR052200">
    <property type="entry name" value="Protoporphyrinogen_IX_DH"/>
</dbReference>
<dbReference type="SUPFAM" id="SSF52218">
    <property type="entry name" value="Flavoproteins"/>
    <property type="match status" value="1"/>
</dbReference>
<dbReference type="InterPro" id="IPR029039">
    <property type="entry name" value="Flavoprotein-like_sf"/>
</dbReference>
<evidence type="ECO:0000313" key="2">
    <source>
        <dbReference type="EMBL" id="MBA8928255.1"/>
    </source>
</evidence>
<reference evidence="2 3" key="1">
    <citation type="submission" date="2020-08" db="EMBL/GenBank/DDBJ databases">
        <title>Genomic Encyclopedia of Archaeal and Bacterial Type Strains, Phase II (KMG-II): from individual species to whole genera.</title>
        <authorList>
            <person name="Goeker M."/>
        </authorList>
    </citation>
    <scope>NUCLEOTIDE SEQUENCE [LARGE SCALE GENOMIC DNA]</scope>
    <source>
        <strain evidence="2 3">DSM 43850</strain>
    </source>
</reference>
<evidence type="ECO:0000259" key="1">
    <source>
        <dbReference type="Pfam" id="PF12724"/>
    </source>
</evidence>
<dbReference type="Proteomes" id="UP000517916">
    <property type="component" value="Unassembled WGS sequence"/>
</dbReference>
<protein>
    <submittedName>
        <fullName evidence="2">Flavodoxin</fullName>
    </submittedName>
</protein>